<dbReference type="Proteomes" id="UP000233469">
    <property type="component" value="Unassembled WGS sequence"/>
</dbReference>
<sequence>MIAFQFFLLVLLLFLLNKAESISRHRHTFFFEEDALDAFTEDTIQILGKHAVRVNNFTGIREWRVKTTPEEIIKVVKAIVRLALKFK</sequence>
<evidence type="ECO:0000256" key="1">
    <source>
        <dbReference type="SAM" id="SignalP"/>
    </source>
</evidence>
<keyword evidence="1" id="KW-0732">Signal</keyword>
<accession>A0A2N1N5W6</accession>
<dbReference type="VEuPathDB" id="FungiDB:RhiirFUN_014069"/>
<proteinExistence type="predicted"/>
<comment type="caution">
    <text evidence="2">The sequence shown here is derived from an EMBL/GenBank/DDBJ whole genome shotgun (WGS) entry which is preliminary data.</text>
</comment>
<evidence type="ECO:0000313" key="2">
    <source>
        <dbReference type="EMBL" id="PKK69264.1"/>
    </source>
</evidence>
<feature type="chain" id="PRO_5014826119" evidence="1">
    <location>
        <begin position="22"/>
        <end position="87"/>
    </location>
</feature>
<name>A0A2N1N5W6_9GLOM</name>
<organism evidence="2 3">
    <name type="scientific">Rhizophagus irregularis</name>
    <dbReference type="NCBI Taxonomy" id="588596"/>
    <lineage>
        <taxon>Eukaryota</taxon>
        <taxon>Fungi</taxon>
        <taxon>Fungi incertae sedis</taxon>
        <taxon>Mucoromycota</taxon>
        <taxon>Glomeromycotina</taxon>
        <taxon>Glomeromycetes</taxon>
        <taxon>Glomerales</taxon>
        <taxon>Glomeraceae</taxon>
        <taxon>Rhizophagus</taxon>
    </lineage>
</organism>
<dbReference type="VEuPathDB" id="FungiDB:RhiirA1_436978"/>
<dbReference type="VEuPathDB" id="FungiDB:FUN_016044"/>
<reference evidence="2 3" key="1">
    <citation type="submission" date="2016-04" db="EMBL/GenBank/DDBJ databases">
        <title>Genome analyses suggest a sexual origin of heterokaryosis in a supposedly ancient asexual fungus.</title>
        <authorList>
            <person name="Ropars J."/>
            <person name="Sedzielewska K."/>
            <person name="Noel J."/>
            <person name="Charron P."/>
            <person name="Farinelli L."/>
            <person name="Marton T."/>
            <person name="Kruger M."/>
            <person name="Pelin A."/>
            <person name="Brachmann A."/>
            <person name="Corradi N."/>
        </authorList>
    </citation>
    <scope>NUCLEOTIDE SEQUENCE [LARGE SCALE GENOMIC DNA]</scope>
    <source>
        <strain evidence="2 3">C2</strain>
    </source>
</reference>
<reference evidence="2 3" key="2">
    <citation type="submission" date="2017-10" db="EMBL/GenBank/DDBJ databases">
        <title>Extensive intraspecific genome diversity in a model arbuscular mycorrhizal fungus.</title>
        <authorList>
            <person name="Chen E.C.H."/>
            <person name="Morin E."/>
            <person name="Baudet D."/>
            <person name="Noel J."/>
            <person name="Ndikumana S."/>
            <person name="Charron P."/>
            <person name="St-Onge C."/>
            <person name="Giorgi J."/>
            <person name="Grigoriev I.V."/>
            <person name="Roux C."/>
            <person name="Martin F.M."/>
            <person name="Corradi N."/>
        </authorList>
    </citation>
    <scope>NUCLEOTIDE SEQUENCE [LARGE SCALE GENOMIC DNA]</scope>
    <source>
        <strain evidence="2 3">C2</strain>
    </source>
</reference>
<protein>
    <submittedName>
        <fullName evidence="2">Uncharacterized protein</fullName>
    </submittedName>
</protein>
<evidence type="ECO:0000313" key="3">
    <source>
        <dbReference type="Proteomes" id="UP000233469"/>
    </source>
</evidence>
<dbReference type="EMBL" id="LLXL01000746">
    <property type="protein sequence ID" value="PKK69264.1"/>
    <property type="molecule type" value="Genomic_DNA"/>
</dbReference>
<dbReference type="AlphaFoldDB" id="A0A2N1N5W6"/>
<gene>
    <name evidence="2" type="ORF">RhiirC2_748714</name>
</gene>
<feature type="signal peptide" evidence="1">
    <location>
        <begin position="1"/>
        <end position="21"/>
    </location>
</feature>